<evidence type="ECO:0000313" key="1">
    <source>
        <dbReference type="EMBL" id="MFD2277591.1"/>
    </source>
</evidence>
<accession>A0ABW5E4N5</accession>
<name>A0ABW5E4N5_9BACT</name>
<comment type="caution">
    <text evidence="1">The sequence shown here is derived from an EMBL/GenBank/DDBJ whole genome shotgun (WGS) entry which is preliminary data.</text>
</comment>
<protein>
    <submittedName>
        <fullName evidence="1">Uncharacterized protein</fullName>
    </submittedName>
</protein>
<proteinExistence type="predicted"/>
<dbReference type="EMBL" id="JBHUJC010000043">
    <property type="protein sequence ID" value="MFD2277591.1"/>
    <property type="molecule type" value="Genomic_DNA"/>
</dbReference>
<organism evidence="1 2">
    <name type="scientific">Rubritalea spongiae</name>
    <dbReference type="NCBI Taxonomy" id="430797"/>
    <lineage>
        <taxon>Bacteria</taxon>
        <taxon>Pseudomonadati</taxon>
        <taxon>Verrucomicrobiota</taxon>
        <taxon>Verrucomicrobiia</taxon>
        <taxon>Verrucomicrobiales</taxon>
        <taxon>Rubritaleaceae</taxon>
        <taxon>Rubritalea</taxon>
    </lineage>
</organism>
<dbReference type="Proteomes" id="UP001597297">
    <property type="component" value="Unassembled WGS sequence"/>
</dbReference>
<evidence type="ECO:0000313" key="2">
    <source>
        <dbReference type="Proteomes" id="UP001597297"/>
    </source>
</evidence>
<reference evidence="2" key="1">
    <citation type="journal article" date="2019" name="Int. J. Syst. Evol. Microbiol.">
        <title>The Global Catalogue of Microorganisms (GCM) 10K type strain sequencing project: providing services to taxonomists for standard genome sequencing and annotation.</title>
        <authorList>
            <consortium name="The Broad Institute Genomics Platform"/>
            <consortium name="The Broad Institute Genome Sequencing Center for Infectious Disease"/>
            <person name="Wu L."/>
            <person name="Ma J."/>
        </authorList>
    </citation>
    <scope>NUCLEOTIDE SEQUENCE [LARGE SCALE GENOMIC DNA]</scope>
    <source>
        <strain evidence="2">JCM 16545</strain>
    </source>
</reference>
<keyword evidence="2" id="KW-1185">Reference proteome</keyword>
<gene>
    <name evidence="1" type="ORF">ACFSQZ_14055</name>
</gene>
<sequence>MLSNDPISIQFRIPASDHLGKNEVEGKVRFLPDSVELDWRLKGNVFRGGQLEVETVSLSYGDIEHVELKKRWWKLRSIILRISDPTLVEQIPGVEMGKMGLEIDDRSRDEAKKLESLIDFKRSIFLVDEQTRRLEAMSNEI</sequence>